<dbReference type="SUPFAM" id="SSF54001">
    <property type="entry name" value="Cysteine proteinases"/>
    <property type="match status" value="1"/>
</dbReference>
<dbReference type="GO" id="GO:0008234">
    <property type="term" value="F:cysteine-type peptidase activity"/>
    <property type="evidence" value="ECO:0007669"/>
    <property type="project" value="UniProtKB-KW"/>
</dbReference>
<keyword evidence="4" id="KW-0788">Thiol protease</keyword>
<accession>H4GJE7</accession>
<dbReference type="Proteomes" id="UP000004567">
    <property type="component" value="Unassembled WGS sequence"/>
</dbReference>
<evidence type="ECO:0000256" key="3">
    <source>
        <dbReference type="ARBA" id="ARBA00022801"/>
    </source>
</evidence>
<comment type="caution">
    <text evidence="6">The sequence shown here is derived from an EMBL/GenBank/DDBJ whole genome shotgun (WGS) entry which is preliminary data.</text>
</comment>
<evidence type="ECO:0000256" key="1">
    <source>
        <dbReference type="ARBA" id="ARBA00007074"/>
    </source>
</evidence>
<dbReference type="AlphaFoldDB" id="H4GJE7"/>
<gene>
    <name evidence="6" type="ORF">PS3_18545</name>
</gene>
<organism evidence="6 7">
    <name type="scientific">Limosilactobacillus gastricus PS3</name>
    <dbReference type="NCBI Taxonomy" id="1144300"/>
    <lineage>
        <taxon>Bacteria</taxon>
        <taxon>Bacillati</taxon>
        <taxon>Bacillota</taxon>
        <taxon>Bacilli</taxon>
        <taxon>Lactobacillales</taxon>
        <taxon>Lactobacillaceae</taxon>
        <taxon>Limosilactobacillus</taxon>
    </lineage>
</organism>
<dbReference type="InterPro" id="IPR000064">
    <property type="entry name" value="NLP_P60_dom"/>
</dbReference>
<evidence type="ECO:0000313" key="6">
    <source>
        <dbReference type="EMBL" id="EHS86870.1"/>
    </source>
</evidence>
<keyword evidence="2" id="KW-0645">Protease</keyword>
<feature type="domain" description="NlpC/P60" evidence="5">
    <location>
        <begin position="1"/>
        <end position="131"/>
    </location>
</feature>
<dbReference type="Gene3D" id="3.90.1720.10">
    <property type="entry name" value="endopeptidase domain like (from Nostoc punctiforme)"/>
    <property type="match status" value="1"/>
</dbReference>
<dbReference type="InterPro" id="IPR051794">
    <property type="entry name" value="PG_Endopeptidase_C40"/>
</dbReference>
<comment type="similarity">
    <text evidence="1">Belongs to the peptidase C40 family.</text>
</comment>
<dbReference type="EMBL" id="AICN01000036">
    <property type="protein sequence ID" value="EHS86870.1"/>
    <property type="molecule type" value="Genomic_DNA"/>
</dbReference>
<dbReference type="Pfam" id="PF06605">
    <property type="entry name" value="Prophage_tail"/>
    <property type="match status" value="1"/>
</dbReference>
<dbReference type="InterPro" id="IPR038765">
    <property type="entry name" value="Papain-like_cys_pep_sf"/>
</dbReference>
<dbReference type="STRING" id="1144300.PS3_18545"/>
<keyword evidence="3" id="KW-0378">Hydrolase</keyword>
<evidence type="ECO:0000256" key="4">
    <source>
        <dbReference type="ARBA" id="ARBA00022807"/>
    </source>
</evidence>
<dbReference type="PROSITE" id="PS51935">
    <property type="entry name" value="NLPC_P60"/>
    <property type="match status" value="1"/>
</dbReference>
<dbReference type="PANTHER" id="PTHR47359">
    <property type="entry name" value="PEPTIDOGLYCAN DL-ENDOPEPTIDASE CWLO"/>
    <property type="match status" value="1"/>
</dbReference>
<protein>
    <recommendedName>
        <fullName evidence="5">NlpC/P60 domain-containing protein</fullName>
    </recommendedName>
</protein>
<sequence>MGAKKWISVAKSYVGIDYVYGGGHSASGDPKAGMDCSGLGEKIAQACGLDIGWGATTTLESQGNVINRSEVQTGDMGFYGSRGSSYHVVWALDNRQFIAEPQPGQKCYIGNIDGYPADFWIRNPKIAAFVGNGTTSGSGGSGESTVTVYYFTPFYYINQESAKRWGVHETDDITSDSISTVEEMKKYADKTFSLNPEFNLTATLDPNTEIVKGDITHVSIRPADYETDLKLVGYTQYPYSSAQQPSVTYNSNPATILDFYTSQEKKISSVQRQLVDATKISRTNQNWLNNYVGGETNQ</sequence>
<dbReference type="GO" id="GO:0006508">
    <property type="term" value="P:proteolysis"/>
    <property type="evidence" value="ECO:0007669"/>
    <property type="project" value="UniProtKB-KW"/>
</dbReference>
<dbReference type="PANTHER" id="PTHR47359:SF3">
    <property type="entry name" value="NLP_P60 DOMAIN-CONTAINING PROTEIN-RELATED"/>
    <property type="match status" value="1"/>
</dbReference>
<dbReference type="PATRIC" id="fig|1144300.3.peg.870"/>
<reference evidence="6 7" key="1">
    <citation type="journal article" date="2013" name="Genome Announc.">
        <title>Genome Sequence of Lactobacillus gastricus PS3, a Strain Isolated from Human Milk.</title>
        <authorList>
            <person name="Martin V."/>
            <person name="Cardenas N."/>
            <person name="Jimenez E."/>
            <person name="Maldonado A."/>
            <person name="Rodriguez J.M."/>
            <person name="Fernandez L."/>
        </authorList>
    </citation>
    <scope>NUCLEOTIDE SEQUENCE [LARGE SCALE GENOMIC DNA]</scope>
    <source>
        <strain evidence="6 7">PS3</strain>
    </source>
</reference>
<proteinExistence type="inferred from homology"/>
<dbReference type="InterPro" id="IPR010572">
    <property type="entry name" value="Tail_dom"/>
</dbReference>
<dbReference type="Pfam" id="PF00877">
    <property type="entry name" value="NLPC_P60"/>
    <property type="match status" value="1"/>
</dbReference>
<name>H4GJE7_9LACO</name>
<evidence type="ECO:0000256" key="2">
    <source>
        <dbReference type="ARBA" id="ARBA00022670"/>
    </source>
</evidence>
<evidence type="ECO:0000313" key="7">
    <source>
        <dbReference type="Proteomes" id="UP000004567"/>
    </source>
</evidence>
<evidence type="ECO:0000259" key="5">
    <source>
        <dbReference type="PROSITE" id="PS51935"/>
    </source>
</evidence>